<dbReference type="InterPro" id="IPR051544">
    <property type="entry name" value="TPS_OM_transporter"/>
</dbReference>
<dbReference type="Proteomes" id="UP000244446">
    <property type="component" value="Unassembled WGS sequence"/>
</dbReference>
<feature type="domain" description="Polypeptide-transport-associated ShlB-type" evidence="5">
    <location>
        <begin position="113"/>
        <end position="187"/>
    </location>
</feature>
<dbReference type="Pfam" id="PF08479">
    <property type="entry name" value="POTRA_2"/>
    <property type="match status" value="1"/>
</dbReference>
<dbReference type="Gene3D" id="2.40.160.50">
    <property type="entry name" value="membrane protein fhac: a member of the omp85/tpsb transporter family"/>
    <property type="match status" value="1"/>
</dbReference>
<evidence type="ECO:0008006" key="8">
    <source>
        <dbReference type="Google" id="ProtNLM"/>
    </source>
</evidence>
<protein>
    <recommendedName>
        <fullName evidence="8">POTRA domain-containing protein</fullName>
    </recommendedName>
</protein>
<dbReference type="PANTHER" id="PTHR34597:SF6">
    <property type="entry name" value="BLR6126 PROTEIN"/>
    <property type="match status" value="1"/>
</dbReference>
<keyword evidence="2" id="KW-0812">Transmembrane</keyword>
<evidence type="ECO:0000256" key="2">
    <source>
        <dbReference type="ARBA" id="ARBA00022692"/>
    </source>
</evidence>
<name>A0A2T7G2H5_9RHOB</name>
<evidence type="ECO:0000256" key="1">
    <source>
        <dbReference type="ARBA" id="ARBA00022452"/>
    </source>
</evidence>
<dbReference type="GO" id="GO:0046819">
    <property type="term" value="P:protein secretion by the type V secretion system"/>
    <property type="evidence" value="ECO:0007669"/>
    <property type="project" value="TreeGrafter"/>
</dbReference>
<comment type="caution">
    <text evidence="6">The sequence shown here is derived from an EMBL/GenBank/DDBJ whole genome shotgun (WGS) entry which is preliminary data.</text>
</comment>
<keyword evidence="3" id="KW-0998">Cell outer membrane</keyword>
<organism evidence="6 7">
    <name type="scientific">Pelagivirga sediminicola</name>
    <dbReference type="NCBI Taxonomy" id="2170575"/>
    <lineage>
        <taxon>Bacteria</taxon>
        <taxon>Pseudomonadati</taxon>
        <taxon>Pseudomonadota</taxon>
        <taxon>Alphaproteobacteria</taxon>
        <taxon>Rhodobacterales</taxon>
        <taxon>Paracoccaceae</taxon>
        <taxon>Pelagivirga</taxon>
    </lineage>
</organism>
<dbReference type="PANTHER" id="PTHR34597">
    <property type="entry name" value="SLR1661 PROTEIN"/>
    <property type="match status" value="1"/>
</dbReference>
<dbReference type="AlphaFoldDB" id="A0A2T7G2H5"/>
<dbReference type="Gene3D" id="3.10.20.310">
    <property type="entry name" value="membrane protein fhac"/>
    <property type="match status" value="1"/>
</dbReference>
<accession>A0A2T7G2H5</accession>
<keyword evidence="1" id="KW-0472">Membrane</keyword>
<gene>
    <name evidence="6" type="ORF">DC366_18185</name>
</gene>
<reference evidence="6 7" key="1">
    <citation type="submission" date="2018-04" db="EMBL/GenBank/DDBJ databases">
        <title>Pelagivirga bohaiensis gen. nov., sp. nov., a bacterium isolated from the Bohai Sea.</title>
        <authorList>
            <person name="Ji X."/>
        </authorList>
    </citation>
    <scope>NUCLEOTIDE SEQUENCE [LARGE SCALE GENOMIC DNA]</scope>
    <source>
        <strain evidence="6 7">BH-SD19</strain>
    </source>
</reference>
<keyword evidence="1" id="KW-1134">Transmembrane beta strand</keyword>
<feature type="domain" description="Haemolysin activator HlyB C-terminal" evidence="4">
    <location>
        <begin position="261"/>
        <end position="548"/>
    </location>
</feature>
<dbReference type="InterPro" id="IPR013686">
    <property type="entry name" value="Polypept-transport_assoc_ShlB"/>
</dbReference>
<evidence type="ECO:0000256" key="3">
    <source>
        <dbReference type="ARBA" id="ARBA00023237"/>
    </source>
</evidence>
<dbReference type="Pfam" id="PF03865">
    <property type="entry name" value="ShlB"/>
    <property type="match status" value="1"/>
</dbReference>
<evidence type="ECO:0000259" key="5">
    <source>
        <dbReference type="Pfam" id="PF08479"/>
    </source>
</evidence>
<evidence type="ECO:0000313" key="6">
    <source>
        <dbReference type="EMBL" id="PVA08632.1"/>
    </source>
</evidence>
<dbReference type="OrthoDB" id="7497550at2"/>
<proteinExistence type="predicted"/>
<evidence type="ECO:0000313" key="7">
    <source>
        <dbReference type="Proteomes" id="UP000244446"/>
    </source>
</evidence>
<sequence>MQLARQSCVRGAVSCAWASVLDDTDGPGRVSALTVLFRPSRSSTHHLGALALLGAFVAGPGFAQDLPDVDRILSGQTVILQRYAPPPEVGRVAIGVEDERDRIDFDRAKSIRFQLRSLRVDGAQTLPLSALTPIWQGRVGAEITLADLYRTADAVDAAYLAAGYFSKTVVPVQDYADGRIRLQVFEGYVDRIEIESDIPGIETRLAPYLQRILNMHPIRVKAAERELLLMSDLAGLLIEGTFVRPEGATGGGLLRLEIAQNRSEGMIGLDNLGSDSVGPIQMASGVTFNDALRRFETTNLTGVITPQHPDRMSLVQMMQSYPIGSSGLSAGYSFVYLRQHPKGGAGAPDIDVTSAMGTAFLSYPFLRTLDRSLWGQAELTVRNDDVDISSSAAVRSRTRWATLSLQYSQSFETSEINLEGAVNLGTASNIDMGTVPGDFRFVSAELDYTKGLSETTSMTLRARGQYSGRSLPGAVQFGVGGETYGWAFDSGTISGDKGAAVSAQVSHEIDTGLALLPTLSTSAFVDYGAVWSNDVPGRMHLGSYGVGLGGTIGERLDFQVIGALPWTHSDIVDDPGGKLIFQLAMPF</sequence>
<evidence type="ECO:0000259" key="4">
    <source>
        <dbReference type="Pfam" id="PF03865"/>
    </source>
</evidence>
<dbReference type="GO" id="GO:0008320">
    <property type="term" value="F:protein transmembrane transporter activity"/>
    <property type="evidence" value="ECO:0007669"/>
    <property type="project" value="TreeGrafter"/>
</dbReference>
<dbReference type="GO" id="GO:0098046">
    <property type="term" value="C:type V protein secretion system complex"/>
    <property type="evidence" value="ECO:0007669"/>
    <property type="project" value="TreeGrafter"/>
</dbReference>
<dbReference type="InterPro" id="IPR005565">
    <property type="entry name" value="Hemolysn_activator_HlyB_C"/>
</dbReference>
<keyword evidence="7" id="KW-1185">Reference proteome</keyword>
<dbReference type="EMBL" id="QCYH01000022">
    <property type="protein sequence ID" value="PVA08632.1"/>
    <property type="molecule type" value="Genomic_DNA"/>
</dbReference>